<dbReference type="Proteomes" id="UP000664601">
    <property type="component" value="Unassembled WGS sequence"/>
</dbReference>
<name>A0ABS3LCT9_9ENTE</name>
<protein>
    <submittedName>
        <fullName evidence="6">ABC transporter ATP-binding protein</fullName>
    </submittedName>
</protein>
<keyword evidence="3" id="KW-0547">Nucleotide-binding</keyword>
<dbReference type="InterPro" id="IPR027417">
    <property type="entry name" value="P-loop_NTPase"/>
</dbReference>
<dbReference type="PROSITE" id="PS50893">
    <property type="entry name" value="ABC_TRANSPORTER_2"/>
    <property type="match status" value="1"/>
</dbReference>
<keyword evidence="4 6" id="KW-0067">ATP-binding</keyword>
<dbReference type="InterPro" id="IPR003593">
    <property type="entry name" value="AAA+_ATPase"/>
</dbReference>
<gene>
    <name evidence="6" type="ORF">JZO70_12050</name>
</gene>
<evidence type="ECO:0000313" key="6">
    <source>
        <dbReference type="EMBL" id="MBO1306900.1"/>
    </source>
</evidence>
<dbReference type="GO" id="GO:0005524">
    <property type="term" value="F:ATP binding"/>
    <property type="evidence" value="ECO:0007669"/>
    <property type="project" value="UniProtKB-KW"/>
</dbReference>
<comment type="similarity">
    <text evidence="1">Belongs to the ABC transporter superfamily.</text>
</comment>
<evidence type="ECO:0000256" key="4">
    <source>
        <dbReference type="ARBA" id="ARBA00022840"/>
    </source>
</evidence>
<keyword evidence="7" id="KW-1185">Reference proteome</keyword>
<comment type="caution">
    <text evidence="6">The sequence shown here is derived from an EMBL/GenBank/DDBJ whole genome shotgun (WGS) entry which is preliminary data.</text>
</comment>
<dbReference type="Pfam" id="PF00005">
    <property type="entry name" value="ABC_tran"/>
    <property type="match status" value="1"/>
</dbReference>
<feature type="domain" description="ABC transporter" evidence="5">
    <location>
        <begin position="5"/>
        <end position="232"/>
    </location>
</feature>
<dbReference type="EMBL" id="JAFREM010000018">
    <property type="protein sequence ID" value="MBO1306900.1"/>
    <property type="molecule type" value="Genomic_DNA"/>
</dbReference>
<sequence>MENVIRTYQLNKEFKEETALQSFDFALQQGEICALIGKNGAGKSTFFKMLSGQIAPTNGEIQLFGKTKNEHARARQRMGFMIEEPKFFGDFTAEQNLEYFRIQRGVVEKARISEVLKMVGLSEHTKKKFHQYSMGMKQRLGLALCLLSNPDCLVLDEPTNGLDPEGINEIRRLLLELNQERQITILISSHILSELQLLANRFVFIHDGKMVEDISKTDLENKCKKQLKIKVNDSAKTSQLLERTFRDIDYRCLVDGWIIIHSHVDQGAEINALLHREGISVSEVMVEDVTLEDYFLKLVGGTAND</sequence>
<dbReference type="SMART" id="SM00382">
    <property type="entry name" value="AAA"/>
    <property type="match status" value="1"/>
</dbReference>
<dbReference type="PANTHER" id="PTHR43335">
    <property type="entry name" value="ABC TRANSPORTER, ATP-BINDING PROTEIN"/>
    <property type="match status" value="1"/>
</dbReference>
<dbReference type="Gene3D" id="3.40.50.300">
    <property type="entry name" value="P-loop containing nucleotide triphosphate hydrolases"/>
    <property type="match status" value="1"/>
</dbReference>
<evidence type="ECO:0000256" key="1">
    <source>
        <dbReference type="ARBA" id="ARBA00005417"/>
    </source>
</evidence>
<evidence type="ECO:0000256" key="2">
    <source>
        <dbReference type="ARBA" id="ARBA00022448"/>
    </source>
</evidence>
<dbReference type="PANTHER" id="PTHR43335:SF8">
    <property type="entry name" value="ABC TRANSPORTER, ATP-BINDING PROTEIN"/>
    <property type="match status" value="1"/>
</dbReference>
<dbReference type="InterPro" id="IPR003439">
    <property type="entry name" value="ABC_transporter-like_ATP-bd"/>
</dbReference>
<organism evidence="6 7">
    <name type="scientific">Candidatus Enterococcus moelleringii</name>
    <dbReference type="NCBI Taxonomy" id="2815325"/>
    <lineage>
        <taxon>Bacteria</taxon>
        <taxon>Bacillati</taxon>
        <taxon>Bacillota</taxon>
        <taxon>Bacilli</taxon>
        <taxon>Lactobacillales</taxon>
        <taxon>Enterococcaceae</taxon>
        <taxon>Enterococcus</taxon>
    </lineage>
</organism>
<keyword evidence="2" id="KW-0813">Transport</keyword>
<accession>A0ABS3LCT9</accession>
<dbReference type="SUPFAM" id="SSF52540">
    <property type="entry name" value="P-loop containing nucleoside triphosphate hydrolases"/>
    <property type="match status" value="1"/>
</dbReference>
<proteinExistence type="inferred from homology"/>
<evidence type="ECO:0000256" key="3">
    <source>
        <dbReference type="ARBA" id="ARBA00022741"/>
    </source>
</evidence>
<evidence type="ECO:0000313" key="7">
    <source>
        <dbReference type="Proteomes" id="UP000664601"/>
    </source>
</evidence>
<dbReference type="RefSeq" id="WP_207673821.1">
    <property type="nucleotide sequence ID" value="NZ_JAFREM010000018.1"/>
</dbReference>
<evidence type="ECO:0000259" key="5">
    <source>
        <dbReference type="PROSITE" id="PS50893"/>
    </source>
</evidence>
<reference evidence="6 7" key="1">
    <citation type="submission" date="2021-03" db="EMBL/GenBank/DDBJ databases">
        <title>Enterococcal diversity collection.</title>
        <authorList>
            <person name="Gilmore M.S."/>
            <person name="Schwartzman J."/>
            <person name="Van Tyne D."/>
            <person name="Martin M."/>
            <person name="Earl A.M."/>
            <person name="Manson A.L."/>
            <person name="Straub T."/>
            <person name="Salamzade R."/>
            <person name="Saavedra J."/>
            <person name="Lebreton F."/>
            <person name="Prichula J."/>
            <person name="Schaufler K."/>
            <person name="Gaca A."/>
            <person name="Sgardioli B."/>
            <person name="Wagenaar J."/>
            <person name="Strong T."/>
        </authorList>
    </citation>
    <scope>NUCLEOTIDE SEQUENCE [LARGE SCALE GENOMIC DNA]</scope>
    <source>
        <strain evidence="6 7">669A</strain>
    </source>
</reference>